<dbReference type="InterPro" id="IPR001810">
    <property type="entry name" value="F-box_dom"/>
</dbReference>
<dbReference type="EMBL" id="CM027681">
    <property type="protein sequence ID" value="KAG0542392.1"/>
    <property type="molecule type" value="Genomic_DNA"/>
</dbReference>
<reference evidence="3" key="1">
    <citation type="journal article" date="2019" name="BMC Genomics">
        <title>A new reference genome for Sorghum bicolor reveals high levels of sequence similarity between sweet and grain genotypes: implications for the genetics of sugar metabolism.</title>
        <authorList>
            <person name="Cooper E.A."/>
            <person name="Brenton Z.W."/>
            <person name="Flinn B.S."/>
            <person name="Jenkins J."/>
            <person name="Shu S."/>
            <person name="Flowers D."/>
            <person name="Luo F."/>
            <person name="Wang Y."/>
            <person name="Xia P."/>
            <person name="Barry K."/>
            <person name="Daum C."/>
            <person name="Lipzen A."/>
            <person name="Yoshinaga Y."/>
            <person name="Schmutz J."/>
            <person name="Saski C."/>
            <person name="Vermerris W."/>
            <person name="Kresovich S."/>
        </authorList>
    </citation>
    <scope>NUCLEOTIDE SEQUENCE</scope>
</reference>
<dbReference type="AlphaFoldDB" id="A0A921RNZ1"/>
<dbReference type="Pfam" id="PF00646">
    <property type="entry name" value="F-box"/>
    <property type="match status" value="1"/>
</dbReference>
<feature type="region of interest" description="Disordered" evidence="1">
    <location>
        <begin position="37"/>
        <end position="99"/>
    </location>
</feature>
<comment type="caution">
    <text evidence="3">The sequence shown here is derived from an EMBL/GenBank/DDBJ whole genome shotgun (WGS) entry which is preliminary data.</text>
</comment>
<name>A0A921RNZ1_SORBI</name>
<protein>
    <recommendedName>
        <fullName evidence="2">F-box domain-containing protein</fullName>
    </recommendedName>
</protein>
<evidence type="ECO:0000313" key="4">
    <source>
        <dbReference type="Proteomes" id="UP000807115"/>
    </source>
</evidence>
<dbReference type="Proteomes" id="UP000807115">
    <property type="component" value="Chromosome 2"/>
</dbReference>
<dbReference type="InterPro" id="IPR036047">
    <property type="entry name" value="F-box-like_dom_sf"/>
</dbReference>
<evidence type="ECO:0000256" key="1">
    <source>
        <dbReference type="SAM" id="MobiDB-lite"/>
    </source>
</evidence>
<gene>
    <name evidence="3" type="ORF">BDA96_02G099800</name>
</gene>
<feature type="domain" description="F-box" evidence="2">
    <location>
        <begin position="7"/>
        <end position="36"/>
    </location>
</feature>
<dbReference type="Gene3D" id="1.20.1280.50">
    <property type="match status" value="1"/>
</dbReference>
<evidence type="ECO:0000313" key="3">
    <source>
        <dbReference type="EMBL" id="KAG0542392.1"/>
    </source>
</evidence>
<evidence type="ECO:0000259" key="2">
    <source>
        <dbReference type="Pfam" id="PF00646"/>
    </source>
</evidence>
<feature type="compositionally biased region" description="Low complexity" evidence="1">
    <location>
        <begin position="62"/>
        <end position="71"/>
    </location>
</feature>
<accession>A0A921RNZ1</accession>
<reference evidence="3" key="2">
    <citation type="submission" date="2020-10" db="EMBL/GenBank/DDBJ databases">
        <authorList>
            <person name="Cooper E.A."/>
            <person name="Brenton Z.W."/>
            <person name="Flinn B.S."/>
            <person name="Jenkins J."/>
            <person name="Shu S."/>
            <person name="Flowers D."/>
            <person name="Luo F."/>
            <person name="Wang Y."/>
            <person name="Xia P."/>
            <person name="Barry K."/>
            <person name="Daum C."/>
            <person name="Lipzen A."/>
            <person name="Yoshinaga Y."/>
            <person name="Schmutz J."/>
            <person name="Saski C."/>
            <person name="Vermerris W."/>
            <person name="Kresovich S."/>
        </authorList>
    </citation>
    <scope>NUCLEOTIDE SEQUENCE</scope>
</reference>
<dbReference type="SUPFAM" id="SSF81383">
    <property type="entry name" value="F-box domain"/>
    <property type="match status" value="1"/>
</dbReference>
<proteinExistence type="predicted"/>
<organism evidence="3 4">
    <name type="scientific">Sorghum bicolor</name>
    <name type="common">Sorghum</name>
    <name type="synonym">Sorghum vulgare</name>
    <dbReference type="NCBI Taxonomy" id="4558"/>
    <lineage>
        <taxon>Eukaryota</taxon>
        <taxon>Viridiplantae</taxon>
        <taxon>Streptophyta</taxon>
        <taxon>Embryophyta</taxon>
        <taxon>Tracheophyta</taxon>
        <taxon>Spermatophyta</taxon>
        <taxon>Magnoliopsida</taxon>
        <taxon>Liliopsida</taxon>
        <taxon>Poales</taxon>
        <taxon>Poaceae</taxon>
        <taxon>PACMAD clade</taxon>
        <taxon>Panicoideae</taxon>
        <taxon>Andropogonodae</taxon>
        <taxon>Andropogoneae</taxon>
        <taxon>Sorghinae</taxon>
        <taxon>Sorghum</taxon>
    </lineage>
</organism>
<sequence length="99" mass="10723">MEKVLGEDLVEDILLRLPPDDPVSLLRAATVCRRWCASSPPRLPPQVRSAPPPHARLSPLDATRTPLATRPLRPRHPLPPRGSGPDCSRHGAPPPMPGS</sequence>